<dbReference type="Pfam" id="PF09751">
    <property type="entry name" value="Es2"/>
    <property type="match status" value="2"/>
</dbReference>
<evidence type="ECO:0000313" key="6">
    <source>
        <dbReference type="EMBL" id="KAG2525528.1"/>
    </source>
</evidence>
<proteinExistence type="inferred from homology"/>
<dbReference type="GO" id="GO:0071013">
    <property type="term" value="C:catalytic step 2 spliceosome"/>
    <property type="evidence" value="ECO:0007669"/>
    <property type="project" value="TreeGrafter"/>
</dbReference>
<dbReference type="InterPro" id="IPR019148">
    <property type="entry name" value="Nuclear_protein_DGCR14_ESS-2"/>
</dbReference>
<comment type="caution">
    <text evidence="7">The sequence shown here is derived from an EMBL/GenBank/DDBJ whole genome shotgun (WGS) entry which is preliminary data.</text>
</comment>
<dbReference type="Proteomes" id="UP000285883">
    <property type="component" value="Unassembled WGS sequence"/>
</dbReference>
<dbReference type="Proteomes" id="UP000785171">
    <property type="component" value="Unassembled WGS sequence"/>
</dbReference>
<evidence type="ECO:0000256" key="1">
    <source>
        <dbReference type="ARBA" id="ARBA00004123"/>
    </source>
</evidence>
<dbReference type="PANTHER" id="PTHR12940">
    <property type="entry name" value="ES-2 PROTEIN - RELATED"/>
    <property type="match status" value="1"/>
</dbReference>
<dbReference type="AlphaFoldDB" id="A0A3R7IHX8"/>
<feature type="compositionally biased region" description="Basic residues" evidence="4">
    <location>
        <begin position="54"/>
        <end position="65"/>
    </location>
</feature>
<evidence type="ECO:0000256" key="3">
    <source>
        <dbReference type="ARBA" id="ARBA00023242"/>
    </source>
</evidence>
<evidence type="ECO:0000313" key="7">
    <source>
        <dbReference type="EMBL" id="RLN14758.1"/>
    </source>
</evidence>
<evidence type="ECO:0000313" key="8">
    <source>
        <dbReference type="EMBL" id="RLN83483.1"/>
    </source>
</evidence>
<accession>A0A3R7IHX8</accession>
<dbReference type="Proteomes" id="UP000285624">
    <property type="component" value="Unassembled WGS sequence"/>
</dbReference>
<dbReference type="STRING" id="325452.A0A3R7IHX8"/>
<feature type="compositionally biased region" description="Polar residues" evidence="4">
    <location>
        <begin position="80"/>
        <end position="93"/>
    </location>
</feature>
<dbReference type="EMBL" id="MAYM02001550">
    <property type="protein sequence ID" value="RLN14758.1"/>
    <property type="molecule type" value="Genomic_DNA"/>
</dbReference>
<comment type="subcellular location">
    <subcellularLocation>
        <location evidence="1">Nucleus</location>
    </subcellularLocation>
</comment>
<keyword evidence="9" id="KW-1185">Reference proteome</keyword>
<dbReference type="EMBL" id="JPWV03000131">
    <property type="protein sequence ID" value="KAG2523717.1"/>
    <property type="molecule type" value="Genomic_DNA"/>
</dbReference>
<evidence type="ECO:0000256" key="2">
    <source>
        <dbReference type="ARBA" id="ARBA00009072"/>
    </source>
</evidence>
<name>A0A3R7IHX8_9STRA</name>
<gene>
    <name evidence="7" type="ORF">BBI17_002020</name>
    <name evidence="8" type="ORF">BBO99_00002132</name>
    <name evidence="5" type="ORF">JM16_004976</name>
    <name evidence="6" type="ORF">JM18_004875</name>
</gene>
<organism evidence="7 10">
    <name type="scientific">Phytophthora kernoviae</name>
    <dbReference type="NCBI Taxonomy" id="325452"/>
    <lineage>
        <taxon>Eukaryota</taxon>
        <taxon>Sar</taxon>
        <taxon>Stramenopiles</taxon>
        <taxon>Oomycota</taxon>
        <taxon>Peronosporomycetes</taxon>
        <taxon>Peronosporales</taxon>
        <taxon>Peronosporaceae</taxon>
        <taxon>Phytophthora</taxon>
    </lineage>
</organism>
<dbReference type="EMBL" id="MBDN02000033">
    <property type="protein sequence ID" value="RLN83483.1"/>
    <property type="molecule type" value="Genomic_DNA"/>
</dbReference>
<reference evidence="9 10" key="2">
    <citation type="submission" date="2018-07" db="EMBL/GenBank/DDBJ databases">
        <title>Genome sequencing of oomycete isolates from Chile give support for New Zealand origin for Phytophthora kernoviae and make available the first Nothophytophthora sp. genome.</title>
        <authorList>
            <person name="Studholme D.J."/>
            <person name="Sanfuentes E."/>
            <person name="Panda P."/>
            <person name="Hill R."/>
            <person name="Sambles C."/>
            <person name="Grant M."/>
            <person name="Williams N.M."/>
            <person name="Mcdougal R.L."/>
        </authorList>
    </citation>
    <scope>NUCLEOTIDE SEQUENCE [LARGE SCALE GENOMIC DNA]</scope>
    <source>
        <strain evidence="7">Chile2</strain>
        <strain evidence="8">Chile4</strain>
    </source>
</reference>
<evidence type="ECO:0000313" key="5">
    <source>
        <dbReference type="EMBL" id="KAG2523717.1"/>
    </source>
</evidence>
<dbReference type="EMBL" id="JPWU03000123">
    <property type="protein sequence ID" value="KAG2525528.1"/>
    <property type="molecule type" value="Genomic_DNA"/>
</dbReference>
<feature type="region of interest" description="Disordered" evidence="4">
    <location>
        <begin position="43"/>
        <end position="95"/>
    </location>
</feature>
<dbReference type="Proteomes" id="UP000792063">
    <property type="component" value="Unassembled WGS sequence"/>
</dbReference>
<evidence type="ECO:0008006" key="11">
    <source>
        <dbReference type="Google" id="ProtNLM"/>
    </source>
</evidence>
<reference evidence="5" key="1">
    <citation type="journal article" date="2015" name="Genom Data">
        <title>Genome sequences of six Phytophthora species associated with forests in New Zealand.</title>
        <authorList>
            <person name="Studholme D.J."/>
            <person name="McDougal R.L."/>
            <person name="Sambles C."/>
            <person name="Hansen E."/>
            <person name="Hardy G."/>
            <person name="Grant M."/>
            <person name="Ganley R.J."/>
            <person name="Williams N.M."/>
        </authorList>
    </citation>
    <scope>NUCLEOTIDE SEQUENCE</scope>
    <source>
        <strain evidence="5">NZFS 2646</strain>
        <strain evidence="6">NZFS 3630</strain>
    </source>
</reference>
<keyword evidence="3" id="KW-0539">Nucleus</keyword>
<comment type="similarity">
    <text evidence="2">Belongs to the ESS2 family.</text>
</comment>
<protein>
    <recommendedName>
        <fullName evidence="11">FAD/NAD(P)-binding domain-containing protein</fullName>
    </recommendedName>
</protein>
<dbReference type="PANTHER" id="PTHR12940:SF0">
    <property type="entry name" value="SPLICING FACTOR ESS-2 HOMOLOG"/>
    <property type="match status" value="1"/>
</dbReference>
<evidence type="ECO:0000256" key="4">
    <source>
        <dbReference type="SAM" id="MobiDB-lite"/>
    </source>
</evidence>
<evidence type="ECO:0000313" key="10">
    <source>
        <dbReference type="Proteomes" id="UP000285883"/>
    </source>
</evidence>
<evidence type="ECO:0000313" key="9">
    <source>
        <dbReference type="Proteomes" id="UP000285624"/>
    </source>
</evidence>
<reference evidence="5" key="3">
    <citation type="submission" date="2020-06" db="EMBL/GenBank/DDBJ databases">
        <authorList>
            <person name="Studholme D.J."/>
        </authorList>
    </citation>
    <scope>NUCLEOTIDE SEQUENCE</scope>
    <source>
        <strain evidence="5">NZFS 2646</strain>
        <strain evidence="6">NZFS 3630</strain>
    </source>
</reference>
<sequence length="549" mass="59979">MGKKTKVVLEEEEYVEALGQIIERDFFPDLPNLKRQTAVEAGNQLLLENGPKSRSGRPPKAKKKTVYANSRFPAEEKQTSESNAGHANSTPQKDYSLVPMTPLIAPGIDASPLMTWGDIEGTPMILGSRATPERILNTPTFEVKDTSKREKLADRLETEAVTRTGYLPRLLNPETHGTAKDNELATRLGLTQKGVAILHSGDANTFGSGNLGEYINNSNTFACSLVASVLDEKPELDPPESIKNTFLEKARAHESAKRLSEIGTATANLTEIGRFLHYVGTCILKEVEDNASDTSKCLFNTTATKFEALENGLIRVEAQCKNGHGETTVFLTEHLVLAMGDIMVLYRSPIRCYYATKKEAEADGVDGSRADRAGCVNTFSGLREDAKKLYKNVVAGRELRVRLLHVKQNGSQAVVDKAYSTASAIVWGAGYKTNVLPGFDEAGKLLEFLQDNGVIKLDNKARLQLLGDCQGKSPSVLGLGLGYSLRSSVDEMGSETRVDGVTIYHRRGASLVLEALFGPEVYGTSMSFEEMVEKKRRDILAAKAEKAEK</sequence>